<dbReference type="AlphaFoldDB" id="A0A1T5MFM6"/>
<dbReference type="STRING" id="36842.SAMN02194393_04627"/>
<keyword evidence="1" id="KW-0966">Cell projection</keyword>
<dbReference type="GO" id="GO:0005886">
    <property type="term" value="C:plasma membrane"/>
    <property type="evidence" value="ECO:0007669"/>
    <property type="project" value="TreeGrafter"/>
</dbReference>
<dbReference type="PRINTS" id="PR00950">
    <property type="entry name" value="TYPE3IMSPROT"/>
</dbReference>
<dbReference type="OrthoDB" id="9810419at2"/>
<dbReference type="Gene3D" id="3.40.1690.10">
    <property type="entry name" value="secretion proteins EscU"/>
    <property type="match status" value="1"/>
</dbReference>
<sequence length="85" mass="9527">MKKKRIANALRYDSKKDTAPKVVAQGVGITADKIEDVAKKHDVPIYKDEKLSQQLYNLSIGEEIPPELYNVVAEVLAFIAKLDNE</sequence>
<name>A0A1T5MFM6_9FIRM</name>
<protein>
    <submittedName>
        <fullName evidence="1">Flagellar biosynthesis protein</fullName>
    </submittedName>
</protein>
<dbReference type="InterPro" id="IPR006135">
    <property type="entry name" value="T3SS_substrate_exporter"/>
</dbReference>
<proteinExistence type="predicted"/>
<reference evidence="1 2" key="1">
    <citation type="submission" date="2017-02" db="EMBL/GenBank/DDBJ databases">
        <authorList>
            <person name="Peterson S.W."/>
        </authorList>
    </citation>
    <scope>NUCLEOTIDE SEQUENCE [LARGE SCALE GENOMIC DNA]</scope>
    <source>
        <strain evidence="1 2">M1</strain>
    </source>
</reference>
<dbReference type="EMBL" id="FUZT01000015">
    <property type="protein sequence ID" value="SKC87051.1"/>
    <property type="molecule type" value="Genomic_DNA"/>
</dbReference>
<dbReference type="InterPro" id="IPR029025">
    <property type="entry name" value="T3SS_substrate_exporter_C"/>
</dbReference>
<gene>
    <name evidence="1" type="ORF">SAMN02194393_04627</name>
</gene>
<dbReference type="PANTHER" id="PTHR30531:SF12">
    <property type="entry name" value="FLAGELLAR BIOSYNTHETIC PROTEIN FLHB"/>
    <property type="match status" value="1"/>
</dbReference>
<keyword evidence="2" id="KW-1185">Reference proteome</keyword>
<accession>A0A1T5MFM6</accession>
<evidence type="ECO:0000313" key="2">
    <source>
        <dbReference type="Proteomes" id="UP000190285"/>
    </source>
</evidence>
<evidence type="ECO:0000313" key="1">
    <source>
        <dbReference type="EMBL" id="SKC87051.1"/>
    </source>
</evidence>
<dbReference type="GO" id="GO:0009306">
    <property type="term" value="P:protein secretion"/>
    <property type="evidence" value="ECO:0007669"/>
    <property type="project" value="InterPro"/>
</dbReference>
<organism evidence="1 2">
    <name type="scientific">Maledivibacter halophilus</name>
    <dbReference type="NCBI Taxonomy" id="36842"/>
    <lineage>
        <taxon>Bacteria</taxon>
        <taxon>Bacillati</taxon>
        <taxon>Bacillota</taxon>
        <taxon>Clostridia</taxon>
        <taxon>Peptostreptococcales</taxon>
        <taxon>Caminicellaceae</taxon>
        <taxon>Maledivibacter</taxon>
    </lineage>
</organism>
<dbReference type="SUPFAM" id="SSF160544">
    <property type="entry name" value="EscU C-terminal domain-like"/>
    <property type="match status" value="1"/>
</dbReference>
<dbReference type="RefSeq" id="WP_079495047.1">
    <property type="nucleotide sequence ID" value="NZ_FUZT01000015.1"/>
</dbReference>
<dbReference type="Pfam" id="PF01312">
    <property type="entry name" value="Bac_export_2"/>
    <property type="match status" value="1"/>
</dbReference>
<keyword evidence="1" id="KW-0282">Flagellum</keyword>
<dbReference type="PANTHER" id="PTHR30531">
    <property type="entry name" value="FLAGELLAR BIOSYNTHETIC PROTEIN FLHB"/>
    <property type="match status" value="1"/>
</dbReference>
<keyword evidence="1" id="KW-0969">Cilium</keyword>
<dbReference type="Proteomes" id="UP000190285">
    <property type="component" value="Unassembled WGS sequence"/>
</dbReference>